<dbReference type="InterPro" id="IPR030820">
    <property type="entry name" value="OMP_myx_plus_Proteobacteria"/>
</dbReference>
<dbReference type="OrthoDB" id="9150045at2"/>
<keyword evidence="3" id="KW-1185">Reference proteome</keyword>
<dbReference type="NCBIfam" id="TIGR04565">
    <property type="entry name" value="OMP_myx_plus"/>
    <property type="match status" value="1"/>
</dbReference>
<dbReference type="RefSeq" id="WP_101895264.1">
    <property type="nucleotide sequence ID" value="NZ_CP022684.1"/>
</dbReference>
<dbReference type="KEGG" id="kak:Kalk_16280"/>
<evidence type="ECO:0000313" key="3">
    <source>
        <dbReference type="Proteomes" id="UP000235116"/>
    </source>
</evidence>
<keyword evidence="1" id="KW-0732">Signal</keyword>
<accession>A0A2K9LNE2</accession>
<gene>
    <name evidence="2" type="ORF">Kalk_16280</name>
</gene>
<proteinExistence type="predicted"/>
<dbReference type="InterPro" id="IPR011250">
    <property type="entry name" value="OMP/PagP_B-barrel"/>
</dbReference>
<organism evidence="2 3">
    <name type="scientific">Ketobacter alkanivorans</name>
    <dbReference type="NCBI Taxonomy" id="1917421"/>
    <lineage>
        <taxon>Bacteria</taxon>
        <taxon>Pseudomonadati</taxon>
        <taxon>Pseudomonadota</taxon>
        <taxon>Gammaproteobacteria</taxon>
        <taxon>Pseudomonadales</taxon>
        <taxon>Ketobacteraceae</taxon>
        <taxon>Ketobacter</taxon>
    </lineage>
</organism>
<protein>
    <recommendedName>
        <fullName evidence="4">Outer membrane beta-barrel domain-containing protein</fullName>
    </recommendedName>
</protein>
<dbReference type="AlphaFoldDB" id="A0A2K9LNE2"/>
<sequence>MDNRFIRLFLSALTLTLLTTGATRAEESILQEPPVIDPNVVRLGLKDAEIDDENFEVGAFFGFMSVEHFGTHEVYGVRGAWHVNEDLFFEANYGMATVGKTPAEYVSSPISLKTDDDRDFTYYNLSMGFNLLPGEVFVTRDWAFNTSIYVLAGGGTVDFFGEQEFAINLGMGLRLIATDSLAIHVTFQDIMTDKVKELSDGSDGSAHNMQYTTSLTYFF</sequence>
<feature type="signal peptide" evidence="1">
    <location>
        <begin position="1"/>
        <end position="25"/>
    </location>
</feature>
<reference evidence="3" key="1">
    <citation type="submission" date="2017-08" db="EMBL/GenBank/DDBJ databases">
        <title>Direct submision.</title>
        <authorList>
            <person name="Kim S.-J."/>
            <person name="Rhee S.-K."/>
        </authorList>
    </citation>
    <scope>NUCLEOTIDE SEQUENCE [LARGE SCALE GENOMIC DNA]</scope>
    <source>
        <strain evidence="3">GI5</strain>
    </source>
</reference>
<dbReference type="Proteomes" id="UP000235116">
    <property type="component" value="Chromosome"/>
</dbReference>
<feature type="chain" id="PRO_5014843403" description="Outer membrane beta-barrel domain-containing protein" evidence="1">
    <location>
        <begin position="26"/>
        <end position="219"/>
    </location>
</feature>
<dbReference type="EMBL" id="CP022684">
    <property type="protein sequence ID" value="AUM13889.1"/>
    <property type="molecule type" value="Genomic_DNA"/>
</dbReference>
<evidence type="ECO:0000313" key="2">
    <source>
        <dbReference type="EMBL" id="AUM13889.1"/>
    </source>
</evidence>
<name>A0A2K9LNE2_9GAMM</name>
<evidence type="ECO:0000256" key="1">
    <source>
        <dbReference type="SAM" id="SignalP"/>
    </source>
</evidence>
<dbReference type="SUPFAM" id="SSF56925">
    <property type="entry name" value="OMPA-like"/>
    <property type="match status" value="1"/>
</dbReference>
<evidence type="ECO:0008006" key="4">
    <source>
        <dbReference type="Google" id="ProtNLM"/>
    </source>
</evidence>